<dbReference type="CDD" id="cd07505">
    <property type="entry name" value="HAD_BPGM-like"/>
    <property type="match status" value="1"/>
</dbReference>
<dbReference type="Gene3D" id="1.10.150.240">
    <property type="entry name" value="Putative phosphatase, domain 2"/>
    <property type="match status" value="1"/>
</dbReference>
<protein>
    <submittedName>
        <fullName evidence="5">Hydrolase, HAD-superfamily</fullName>
    </submittedName>
</protein>
<dbReference type="GO" id="GO:0046872">
    <property type="term" value="F:metal ion binding"/>
    <property type="evidence" value="ECO:0007669"/>
    <property type="project" value="UniProtKB-KW"/>
</dbReference>
<comment type="cofactor">
    <cofactor evidence="1">
        <name>Mg(2+)</name>
        <dbReference type="ChEBI" id="CHEBI:18420"/>
    </cofactor>
</comment>
<accession>A0AA86N330</accession>
<evidence type="ECO:0000256" key="2">
    <source>
        <dbReference type="ARBA" id="ARBA00006171"/>
    </source>
</evidence>
<evidence type="ECO:0000313" key="6">
    <source>
        <dbReference type="Proteomes" id="UP001179121"/>
    </source>
</evidence>
<dbReference type="Pfam" id="PF00702">
    <property type="entry name" value="Hydrolase"/>
    <property type="match status" value="1"/>
</dbReference>
<sequence>MPMPLTSPTGWCRALIFDFNGVLADDETPHFRCFQQALAEQGFRLTAEEYYGTYLGMDERTCTAALIREREGRDDPLLLARITQRKAELFHASSQAHRPALFPGVIDLVKAAKATCRLAIASGGRREQIAYALSGTPIEQDFAVIVSADECAVGKPDPAIYALTLKLLNGREPRPPLIRAEECLVLEDSQAGILSAKQAGMHVIALATTYPAPLLSEAHAVLPGLEGVTLQQLMSMTVRSSR</sequence>
<dbReference type="Proteomes" id="UP001179121">
    <property type="component" value="Chromosome"/>
</dbReference>
<evidence type="ECO:0000256" key="1">
    <source>
        <dbReference type="ARBA" id="ARBA00001946"/>
    </source>
</evidence>
<organism evidence="5 6">
    <name type="scientific">Nitrospira tepida</name>
    <dbReference type="NCBI Taxonomy" id="2973512"/>
    <lineage>
        <taxon>Bacteria</taxon>
        <taxon>Pseudomonadati</taxon>
        <taxon>Nitrospirota</taxon>
        <taxon>Nitrospiria</taxon>
        <taxon>Nitrospirales</taxon>
        <taxon>Nitrospiraceae</taxon>
        <taxon>Nitrospira</taxon>
    </lineage>
</organism>
<keyword evidence="5" id="KW-0378">Hydrolase</keyword>
<reference evidence="5" key="1">
    <citation type="submission" date="2022-10" db="EMBL/GenBank/DDBJ databases">
        <authorList>
            <person name="Koch H."/>
        </authorList>
    </citation>
    <scope>NUCLEOTIDE SEQUENCE</scope>
    <source>
        <strain evidence="5">DNF</strain>
    </source>
</reference>
<dbReference type="RefSeq" id="WP_289271153.1">
    <property type="nucleotide sequence ID" value="NZ_OX365700.1"/>
</dbReference>
<dbReference type="InterPro" id="IPR023214">
    <property type="entry name" value="HAD_sf"/>
</dbReference>
<dbReference type="InterPro" id="IPR023198">
    <property type="entry name" value="PGP-like_dom2"/>
</dbReference>
<proteinExistence type="inferred from homology"/>
<dbReference type="NCBIfam" id="TIGR01509">
    <property type="entry name" value="HAD-SF-IA-v3"/>
    <property type="match status" value="1"/>
</dbReference>
<name>A0AA86N330_9BACT</name>
<dbReference type="PANTHER" id="PTHR46193">
    <property type="entry name" value="6-PHOSPHOGLUCONATE PHOSPHATASE"/>
    <property type="match status" value="1"/>
</dbReference>
<keyword evidence="6" id="KW-1185">Reference proteome</keyword>
<dbReference type="SFLD" id="SFLDS00003">
    <property type="entry name" value="Haloacid_Dehalogenase"/>
    <property type="match status" value="1"/>
</dbReference>
<comment type="similarity">
    <text evidence="2">Belongs to the HAD-like hydrolase superfamily. CbbY/CbbZ/Gph/YieH family.</text>
</comment>
<keyword evidence="4" id="KW-0460">Magnesium</keyword>
<evidence type="ECO:0000256" key="4">
    <source>
        <dbReference type="ARBA" id="ARBA00022842"/>
    </source>
</evidence>
<dbReference type="InterPro" id="IPR036412">
    <property type="entry name" value="HAD-like_sf"/>
</dbReference>
<dbReference type="InterPro" id="IPR006439">
    <property type="entry name" value="HAD-SF_hydro_IA"/>
</dbReference>
<keyword evidence="3" id="KW-0479">Metal-binding</keyword>
<dbReference type="PANTHER" id="PTHR46193:SF21">
    <property type="entry name" value="SLL1138 PROTEIN"/>
    <property type="match status" value="1"/>
</dbReference>
<dbReference type="PRINTS" id="PR00413">
    <property type="entry name" value="HADHALOGNASE"/>
</dbReference>
<dbReference type="KEGG" id="nti:DNFV4_04159"/>
<dbReference type="SUPFAM" id="SSF56784">
    <property type="entry name" value="HAD-like"/>
    <property type="match status" value="1"/>
</dbReference>
<dbReference type="GO" id="GO:0016787">
    <property type="term" value="F:hydrolase activity"/>
    <property type="evidence" value="ECO:0007669"/>
    <property type="project" value="UniProtKB-KW"/>
</dbReference>
<dbReference type="SFLD" id="SFLDG01129">
    <property type="entry name" value="C1.5:_HAD__Beta-PGM__Phosphata"/>
    <property type="match status" value="1"/>
</dbReference>
<dbReference type="Gene3D" id="3.40.50.1000">
    <property type="entry name" value="HAD superfamily/HAD-like"/>
    <property type="match status" value="1"/>
</dbReference>
<evidence type="ECO:0000313" key="5">
    <source>
        <dbReference type="EMBL" id="CAI4033717.1"/>
    </source>
</evidence>
<dbReference type="EMBL" id="OX365700">
    <property type="protein sequence ID" value="CAI4033717.1"/>
    <property type="molecule type" value="Genomic_DNA"/>
</dbReference>
<evidence type="ECO:0000256" key="3">
    <source>
        <dbReference type="ARBA" id="ARBA00022723"/>
    </source>
</evidence>
<gene>
    <name evidence="5" type="ORF">DNFV4_04159</name>
</gene>
<dbReference type="AlphaFoldDB" id="A0AA86N330"/>
<dbReference type="InterPro" id="IPR051600">
    <property type="entry name" value="Beta-PGM-like"/>
</dbReference>